<proteinExistence type="predicted"/>
<organism evidence="1 2">
    <name type="scientific">Populus alba x Populus x berolinensis</name>
    <dbReference type="NCBI Taxonomy" id="444605"/>
    <lineage>
        <taxon>Eukaryota</taxon>
        <taxon>Viridiplantae</taxon>
        <taxon>Streptophyta</taxon>
        <taxon>Embryophyta</taxon>
        <taxon>Tracheophyta</taxon>
        <taxon>Spermatophyta</taxon>
        <taxon>Magnoliopsida</taxon>
        <taxon>eudicotyledons</taxon>
        <taxon>Gunneridae</taxon>
        <taxon>Pentapetalae</taxon>
        <taxon>rosids</taxon>
        <taxon>fabids</taxon>
        <taxon>Malpighiales</taxon>
        <taxon>Salicaceae</taxon>
        <taxon>Saliceae</taxon>
        <taxon>Populus</taxon>
    </lineage>
</organism>
<dbReference type="Proteomes" id="UP001164929">
    <property type="component" value="Chromosome 6"/>
</dbReference>
<comment type="caution">
    <text evidence="1">The sequence shown here is derived from an EMBL/GenBank/DDBJ whole genome shotgun (WGS) entry which is preliminary data.</text>
</comment>
<accession>A0AAD6VY55</accession>
<dbReference type="EMBL" id="JAQIZT010000006">
    <property type="protein sequence ID" value="KAJ6991744.1"/>
    <property type="molecule type" value="Genomic_DNA"/>
</dbReference>
<name>A0AAD6VY55_9ROSI</name>
<reference evidence="1" key="1">
    <citation type="journal article" date="2023" name="Mol. Ecol. Resour.">
        <title>Chromosome-level genome assembly of a triploid poplar Populus alba 'Berolinensis'.</title>
        <authorList>
            <person name="Chen S."/>
            <person name="Yu Y."/>
            <person name="Wang X."/>
            <person name="Wang S."/>
            <person name="Zhang T."/>
            <person name="Zhou Y."/>
            <person name="He R."/>
            <person name="Meng N."/>
            <person name="Wang Y."/>
            <person name="Liu W."/>
            <person name="Liu Z."/>
            <person name="Liu J."/>
            <person name="Guo Q."/>
            <person name="Huang H."/>
            <person name="Sederoff R.R."/>
            <person name="Wang G."/>
            <person name="Qu G."/>
            <person name="Chen S."/>
        </authorList>
    </citation>
    <scope>NUCLEOTIDE SEQUENCE</scope>
    <source>
        <strain evidence="1">SC-2020</strain>
    </source>
</reference>
<protein>
    <submittedName>
        <fullName evidence="1">Uncharacterized protein</fullName>
    </submittedName>
</protein>
<evidence type="ECO:0000313" key="1">
    <source>
        <dbReference type="EMBL" id="KAJ6991744.1"/>
    </source>
</evidence>
<sequence>MAHRMVSVMQIVSTTQLLEMGGSKECIRTESWENWKKIDSDGLLGIATSKEGGPYSFGMLNHRLVNMEWWFLQHLINDGSKISNLHNQYRSIQGKAESYNNVENEEMLGVAATCHMLNLLATLTSPLQQRMGGSVTMKLVA</sequence>
<dbReference type="AlphaFoldDB" id="A0AAD6VY55"/>
<evidence type="ECO:0000313" key="2">
    <source>
        <dbReference type="Proteomes" id="UP001164929"/>
    </source>
</evidence>
<keyword evidence="2" id="KW-1185">Reference proteome</keyword>
<gene>
    <name evidence="1" type="ORF">NC653_015164</name>
</gene>